<evidence type="ECO:0000313" key="3">
    <source>
        <dbReference type="Proteomes" id="UP000540412"/>
    </source>
</evidence>
<protein>
    <recommendedName>
        <fullName evidence="4">WXG100 family type VII secretion target</fullName>
    </recommendedName>
</protein>
<accession>A0A7W9PBZ0</accession>
<keyword evidence="3" id="KW-1185">Reference proteome</keyword>
<name>A0A7W9PBZ0_9NOCA</name>
<evidence type="ECO:0000313" key="2">
    <source>
        <dbReference type="EMBL" id="MBB5912863.1"/>
    </source>
</evidence>
<dbReference type="Proteomes" id="UP000540412">
    <property type="component" value="Unassembled WGS sequence"/>
</dbReference>
<proteinExistence type="predicted"/>
<dbReference type="AlphaFoldDB" id="A0A7W9PBZ0"/>
<dbReference type="RefSeq" id="WP_040745750.1">
    <property type="nucleotide sequence ID" value="NZ_JACHIT010000001.1"/>
</dbReference>
<evidence type="ECO:0000256" key="1">
    <source>
        <dbReference type="SAM" id="MobiDB-lite"/>
    </source>
</evidence>
<comment type="caution">
    <text evidence="2">The sequence shown here is derived from an EMBL/GenBank/DDBJ whole genome shotgun (WGS) entry which is preliminary data.</text>
</comment>
<sequence length="107" mass="11552">MADKLEAEAALFRKAAEKTGDVRDKINGVLDTLKANLDSRGTPWGTDSIGSQFAHGEGGEGGYLDSRKNMVEGAQNVAGTMDSFHQGQVKSAAYLEKMEQQNRDGFQ</sequence>
<gene>
    <name evidence="2" type="ORF">BJY24_001730</name>
</gene>
<reference evidence="2 3" key="1">
    <citation type="submission" date="2020-08" db="EMBL/GenBank/DDBJ databases">
        <title>Sequencing the genomes of 1000 actinobacteria strains.</title>
        <authorList>
            <person name="Klenk H.-P."/>
        </authorList>
    </citation>
    <scope>NUCLEOTIDE SEQUENCE [LARGE SCALE GENOMIC DNA]</scope>
    <source>
        <strain evidence="2 3">DSM 43582</strain>
    </source>
</reference>
<evidence type="ECO:0008006" key="4">
    <source>
        <dbReference type="Google" id="ProtNLM"/>
    </source>
</evidence>
<organism evidence="2 3">
    <name type="scientific">Nocardia transvalensis</name>
    <dbReference type="NCBI Taxonomy" id="37333"/>
    <lineage>
        <taxon>Bacteria</taxon>
        <taxon>Bacillati</taxon>
        <taxon>Actinomycetota</taxon>
        <taxon>Actinomycetes</taxon>
        <taxon>Mycobacteriales</taxon>
        <taxon>Nocardiaceae</taxon>
        <taxon>Nocardia</taxon>
    </lineage>
</organism>
<feature type="region of interest" description="Disordered" evidence="1">
    <location>
        <begin position="40"/>
        <end position="66"/>
    </location>
</feature>
<dbReference type="EMBL" id="JACHIT010000001">
    <property type="protein sequence ID" value="MBB5912863.1"/>
    <property type="molecule type" value="Genomic_DNA"/>
</dbReference>